<dbReference type="SUPFAM" id="SSF51161">
    <property type="entry name" value="Trimeric LpxA-like enzymes"/>
    <property type="match status" value="1"/>
</dbReference>
<dbReference type="PROSITE" id="PS00101">
    <property type="entry name" value="HEXAPEP_TRANSFERASES"/>
    <property type="match status" value="1"/>
</dbReference>
<dbReference type="Proteomes" id="UP000260773">
    <property type="component" value="Unassembled WGS sequence"/>
</dbReference>
<dbReference type="GO" id="GO:0008374">
    <property type="term" value="F:O-acyltransferase activity"/>
    <property type="evidence" value="ECO:0007669"/>
    <property type="project" value="TreeGrafter"/>
</dbReference>
<protein>
    <submittedName>
        <fullName evidence="5">Acyltransferase</fullName>
    </submittedName>
</protein>
<dbReference type="RefSeq" id="WP_117528849.1">
    <property type="nucleotide sequence ID" value="NZ_JAQCWV010000014.1"/>
</dbReference>
<dbReference type="Gene3D" id="2.160.10.10">
    <property type="entry name" value="Hexapeptide repeat proteins"/>
    <property type="match status" value="1"/>
</dbReference>
<dbReference type="InterPro" id="IPR018357">
    <property type="entry name" value="Hexapep_transf_CS"/>
</dbReference>
<dbReference type="InterPro" id="IPR011004">
    <property type="entry name" value="Trimer_LpxA-like_sf"/>
</dbReference>
<keyword evidence="4" id="KW-0812">Transmembrane</keyword>
<evidence type="ECO:0000313" key="5">
    <source>
        <dbReference type="EMBL" id="RGB76300.1"/>
    </source>
</evidence>
<keyword evidence="4" id="KW-0472">Membrane</keyword>
<organism evidence="5 6">
    <name type="scientific">Coprococcus catus</name>
    <dbReference type="NCBI Taxonomy" id="116085"/>
    <lineage>
        <taxon>Bacteria</taxon>
        <taxon>Bacillati</taxon>
        <taxon>Bacillota</taxon>
        <taxon>Clostridia</taxon>
        <taxon>Lachnospirales</taxon>
        <taxon>Lachnospiraceae</taxon>
        <taxon>Coprococcus</taxon>
    </lineage>
</organism>
<dbReference type="AlphaFoldDB" id="A0A3E2THY8"/>
<comment type="similarity">
    <text evidence="1">Belongs to the transferase hexapeptide repeat family.</text>
</comment>
<dbReference type="EMBL" id="QVEP01000040">
    <property type="protein sequence ID" value="RGB76300.1"/>
    <property type="molecule type" value="Genomic_DNA"/>
</dbReference>
<evidence type="ECO:0000256" key="1">
    <source>
        <dbReference type="ARBA" id="ARBA00007274"/>
    </source>
</evidence>
<accession>A0A3E2THY8</accession>
<dbReference type="GO" id="GO:0005829">
    <property type="term" value="C:cytosol"/>
    <property type="evidence" value="ECO:0007669"/>
    <property type="project" value="TreeGrafter"/>
</dbReference>
<dbReference type="PANTHER" id="PTHR23416:SF23">
    <property type="entry name" value="ACETYLTRANSFERASE C18B11.09C-RELATED"/>
    <property type="match status" value="1"/>
</dbReference>
<evidence type="ECO:0000256" key="3">
    <source>
        <dbReference type="ARBA" id="ARBA00022737"/>
    </source>
</evidence>
<dbReference type="CDD" id="cd04647">
    <property type="entry name" value="LbH_MAT_like"/>
    <property type="match status" value="1"/>
</dbReference>
<keyword evidence="4" id="KW-1133">Transmembrane helix</keyword>
<keyword evidence="2 5" id="KW-0808">Transferase</keyword>
<sequence length="193" mass="21401">MENNQDNVSINRTMSKPVKCVYYAIVLFGNVVVNKIPSRHIRKWFYQMLGAKIGKRSTICRRADILFPKGLNLADGVSIGWFVDLDARGGIYIDHDTNISSHTTFITGSHDIDDPKFKASFKPIHIGHHCWIGTGATVLQDVTIGDGAIVAAGAVVTKDIPPYEVWGGVPAKFIRKRGCTDFDYIMHGSPFLH</sequence>
<dbReference type="PANTHER" id="PTHR23416">
    <property type="entry name" value="SIALIC ACID SYNTHASE-RELATED"/>
    <property type="match status" value="1"/>
</dbReference>
<dbReference type="Pfam" id="PF00132">
    <property type="entry name" value="Hexapep"/>
    <property type="match status" value="1"/>
</dbReference>
<proteinExistence type="inferred from homology"/>
<dbReference type="InterPro" id="IPR051159">
    <property type="entry name" value="Hexapeptide_acetyltransf"/>
</dbReference>
<name>A0A3E2THY8_9FIRM</name>
<keyword evidence="5" id="KW-0012">Acyltransferase</keyword>
<keyword evidence="3" id="KW-0677">Repeat</keyword>
<dbReference type="InterPro" id="IPR001451">
    <property type="entry name" value="Hexapep"/>
</dbReference>
<evidence type="ECO:0000313" key="6">
    <source>
        <dbReference type="Proteomes" id="UP000260773"/>
    </source>
</evidence>
<comment type="caution">
    <text evidence="5">The sequence shown here is derived from an EMBL/GenBank/DDBJ whole genome shotgun (WGS) entry which is preliminary data.</text>
</comment>
<feature type="transmembrane region" description="Helical" evidence="4">
    <location>
        <begin position="20"/>
        <end position="37"/>
    </location>
</feature>
<reference evidence="5 6" key="1">
    <citation type="submission" date="2018-08" db="EMBL/GenBank/DDBJ databases">
        <title>A genome reference for cultivated species of the human gut microbiota.</title>
        <authorList>
            <person name="Zou Y."/>
            <person name="Xue W."/>
            <person name="Luo G."/>
        </authorList>
    </citation>
    <scope>NUCLEOTIDE SEQUENCE [LARGE SCALE GENOMIC DNA]</scope>
    <source>
        <strain evidence="5 6">AF45-17</strain>
    </source>
</reference>
<evidence type="ECO:0000256" key="2">
    <source>
        <dbReference type="ARBA" id="ARBA00022679"/>
    </source>
</evidence>
<evidence type="ECO:0000256" key="4">
    <source>
        <dbReference type="SAM" id="Phobius"/>
    </source>
</evidence>
<gene>
    <name evidence="5" type="ORF">DW070_13245</name>
</gene>